<organism evidence="3 4">
    <name type="scientific">Heterodera trifolii</name>
    <dbReference type="NCBI Taxonomy" id="157864"/>
    <lineage>
        <taxon>Eukaryota</taxon>
        <taxon>Metazoa</taxon>
        <taxon>Ecdysozoa</taxon>
        <taxon>Nematoda</taxon>
        <taxon>Chromadorea</taxon>
        <taxon>Rhabditida</taxon>
        <taxon>Tylenchina</taxon>
        <taxon>Tylenchomorpha</taxon>
        <taxon>Tylenchoidea</taxon>
        <taxon>Heteroderidae</taxon>
        <taxon>Heteroderinae</taxon>
        <taxon>Heterodera</taxon>
    </lineage>
</organism>
<name>A0ABD2JB57_9BILA</name>
<feature type="region of interest" description="Disordered" evidence="2">
    <location>
        <begin position="104"/>
        <end position="178"/>
    </location>
</feature>
<keyword evidence="1" id="KW-0175">Coiled coil</keyword>
<dbReference type="Proteomes" id="UP001620626">
    <property type="component" value="Unassembled WGS sequence"/>
</dbReference>
<sequence length="227" mass="25445">MDPKQIQKIREEIDEETPLLEEKTRADNAAIAEWNKATSEKAEAAKEEEKEVKIAEEEFKKAKGMAAKKRAEAAKEEKIVEEEFKKAKGMAAKKREEKMKIWRESVSKKNATKKEKEALAHRLKQKRKLIDAKSAEGTSPKKVCAQSAADLEPQEGTSGTSTGGGVLPNTHRTASPSDAVLLPADLDHIDVMEIDTLRLTDYFPPDGQQQLNFDMLDKAQEQKKDEK</sequence>
<evidence type="ECO:0000313" key="3">
    <source>
        <dbReference type="EMBL" id="KAL3087789.1"/>
    </source>
</evidence>
<dbReference type="AlphaFoldDB" id="A0ABD2JB57"/>
<evidence type="ECO:0000256" key="2">
    <source>
        <dbReference type="SAM" id="MobiDB-lite"/>
    </source>
</evidence>
<dbReference type="EMBL" id="JBICBT010001015">
    <property type="protein sequence ID" value="KAL3087789.1"/>
    <property type="molecule type" value="Genomic_DNA"/>
</dbReference>
<gene>
    <name evidence="3" type="ORF">niasHT_029553</name>
</gene>
<evidence type="ECO:0000256" key="1">
    <source>
        <dbReference type="SAM" id="Coils"/>
    </source>
</evidence>
<feature type="compositionally biased region" description="Basic and acidic residues" evidence="2">
    <location>
        <begin position="1"/>
        <end position="11"/>
    </location>
</feature>
<feature type="compositionally biased region" description="Basic and acidic residues" evidence="2">
    <location>
        <begin position="104"/>
        <end position="120"/>
    </location>
</feature>
<reference evidence="3 4" key="1">
    <citation type="submission" date="2024-10" db="EMBL/GenBank/DDBJ databases">
        <authorList>
            <person name="Kim D."/>
        </authorList>
    </citation>
    <scope>NUCLEOTIDE SEQUENCE [LARGE SCALE GENOMIC DNA]</scope>
    <source>
        <strain evidence="3">BH-2024</strain>
    </source>
</reference>
<feature type="region of interest" description="Disordered" evidence="2">
    <location>
        <begin position="1"/>
        <end position="23"/>
    </location>
</feature>
<proteinExistence type="predicted"/>
<comment type="caution">
    <text evidence="3">The sequence shown here is derived from an EMBL/GenBank/DDBJ whole genome shotgun (WGS) entry which is preliminary data.</text>
</comment>
<keyword evidence="4" id="KW-1185">Reference proteome</keyword>
<protein>
    <submittedName>
        <fullName evidence="3">Uncharacterized protein</fullName>
    </submittedName>
</protein>
<accession>A0ABD2JB57</accession>
<feature type="coiled-coil region" evidence="1">
    <location>
        <begin position="38"/>
        <end position="72"/>
    </location>
</feature>
<evidence type="ECO:0000313" key="4">
    <source>
        <dbReference type="Proteomes" id="UP001620626"/>
    </source>
</evidence>